<accession>A0A1G7QXG2</accession>
<dbReference type="RefSeq" id="WP_092090636.1">
    <property type="nucleotide sequence ID" value="NZ_FMZW01000107.1"/>
</dbReference>
<reference evidence="2 3" key="1">
    <citation type="submission" date="2016-10" db="EMBL/GenBank/DDBJ databases">
        <authorList>
            <person name="de Groot N.N."/>
        </authorList>
    </citation>
    <scope>NUCLEOTIDE SEQUENCE [LARGE SCALE GENOMIC DNA]</scope>
    <source>
        <strain evidence="2 3">R5</strain>
    </source>
</reference>
<dbReference type="EMBL" id="FMZW01000107">
    <property type="protein sequence ID" value="SDG02370.1"/>
    <property type="molecule type" value="Genomic_DNA"/>
</dbReference>
<protein>
    <submittedName>
        <fullName evidence="2">Homeodomain-like domain-containing protein</fullName>
    </submittedName>
</protein>
<keyword evidence="2" id="KW-0371">Homeobox</keyword>
<dbReference type="InterPro" id="IPR009057">
    <property type="entry name" value="Homeodomain-like_sf"/>
</dbReference>
<dbReference type="GO" id="GO:0003677">
    <property type="term" value="F:DNA binding"/>
    <property type="evidence" value="ECO:0007669"/>
    <property type="project" value="UniProtKB-KW"/>
</dbReference>
<dbReference type="SUPFAM" id="SSF46689">
    <property type="entry name" value="Homeodomain-like"/>
    <property type="match status" value="1"/>
</dbReference>
<keyword evidence="2" id="KW-0238">DNA-binding</keyword>
<dbReference type="AlphaFoldDB" id="A0A1G7QXG2"/>
<evidence type="ECO:0000313" key="2">
    <source>
        <dbReference type="EMBL" id="SDG02370.1"/>
    </source>
</evidence>
<dbReference type="InterPro" id="IPR038717">
    <property type="entry name" value="Tc1-like_DDE_dom"/>
</dbReference>
<dbReference type="InterPro" id="IPR047655">
    <property type="entry name" value="Transpos_IS630-like"/>
</dbReference>
<dbReference type="Proteomes" id="UP000199245">
    <property type="component" value="Unassembled WGS sequence"/>
</dbReference>
<evidence type="ECO:0000259" key="1">
    <source>
        <dbReference type="Pfam" id="PF13358"/>
    </source>
</evidence>
<dbReference type="Pfam" id="PF13565">
    <property type="entry name" value="HTH_32"/>
    <property type="match status" value="1"/>
</dbReference>
<evidence type="ECO:0000313" key="3">
    <source>
        <dbReference type="Proteomes" id="UP000199245"/>
    </source>
</evidence>
<name>A0A1G7QXG2_9BRAD</name>
<sequence length="376" mass="43395">MNVRYRVELSQAEREELSAMLSGGKHAARKLKRAQILLAAEIGSRDEEIARTVRVSASTVYRTKRRFVEGNLDRALSEEPRPGAERKLTGKEEALLVATACAKPPAGRRRWTLALLADVMVKLTDHDSLSGETVRRRLADNDLKPWRRDMWCIPHVDGEYVARMEDVLDLYAEAPDPERPLLCFDETPVQLIGEVRQPIPPEPGKRERYDYEYRRNGTVNLFVAFDPHRAWRKVKVTERRTAVDYAHCMRELVDVHYPKATCIRVVQDNLSIHAPGALYQAFAPAEARRILRRLEFHYTPKHASWLNMVEIEIGVLQGQCLGRRIDDPKRLRNEIAAWERQRNKTRARINWMFTTDKARTKLGRAYPGIPKESKSL</sequence>
<gene>
    <name evidence="2" type="ORF">SAMN05216337_11071</name>
</gene>
<organism evidence="2 3">
    <name type="scientific">Bradyrhizobium brasilense</name>
    <dbReference type="NCBI Taxonomy" id="1419277"/>
    <lineage>
        <taxon>Bacteria</taxon>
        <taxon>Pseudomonadati</taxon>
        <taxon>Pseudomonadota</taxon>
        <taxon>Alphaproteobacteria</taxon>
        <taxon>Hyphomicrobiales</taxon>
        <taxon>Nitrobacteraceae</taxon>
        <taxon>Bradyrhizobium</taxon>
    </lineage>
</organism>
<feature type="domain" description="Tc1-like transposase DDE" evidence="1">
    <location>
        <begin position="181"/>
        <end position="332"/>
    </location>
</feature>
<proteinExistence type="predicted"/>
<dbReference type="Pfam" id="PF13358">
    <property type="entry name" value="DDE_3"/>
    <property type="match status" value="1"/>
</dbReference>
<dbReference type="NCBIfam" id="NF033545">
    <property type="entry name" value="transpos_IS630"/>
    <property type="match status" value="1"/>
</dbReference>